<dbReference type="Proteomes" id="UP000694941">
    <property type="component" value="Unplaced"/>
</dbReference>
<keyword evidence="1" id="KW-0472">Membrane</keyword>
<feature type="transmembrane region" description="Helical" evidence="1">
    <location>
        <begin position="45"/>
        <end position="65"/>
    </location>
</feature>
<evidence type="ECO:0000313" key="3">
    <source>
        <dbReference type="Proteomes" id="UP000694941"/>
    </source>
</evidence>
<dbReference type="SUPFAM" id="SSF53474">
    <property type="entry name" value="alpha/beta-Hydrolases"/>
    <property type="match status" value="1"/>
</dbReference>
<organism evidence="3 5">
    <name type="scientific">Limulus polyphemus</name>
    <name type="common">Atlantic horseshoe crab</name>
    <dbReference type="NCBI Taxonomy" id="6850"/>
    <lineage>
        <taxon>Eukaryota</taxon>
        <taxon>Metazoa</taxon>
        <taxon>Ecdysozoa</taxon>
        <taxon>Arthropoda</taxon>
        <taxon>Chelicerata</taxon>
        <taxon>Merostomata</taxon>
        <taxon>Xiphosura</taxon>
        <taxon>Limulidae</taxon>
        <taxon>Limulus</taxon>
    </lineage>
</organism>
<keyword evidence="3" id="KW-1185">Reference proteome</keyword>
<accession>A0ABM1SFV6</accession>
<dbReference type="GeneID" id="106460153"/>
<gene>
    <name evidence="4 5 6 7" type="primary">LOC106460153</name>
</gene>
<evidence type="ECO:0000313" key="5">
    <source>
        <dbReference type="RefSeq" id="XP_022242511.1"/>
    </source>
</evidence>
<dbReference type="RefSeq" id="XP_022242512.1">
    <property type="nucleotide sequence ID" value="XM_022386804.1"/>
</dbReference>
<evidence type="ECO:0000313" key="4">
    <source>
        <dbReference type="RefSeq" id="XP_013775294.1"/>
    </source>
</evidence>
<dbReference type="RefSeq" id="XP_022242511.1">
    <property type="nucleotide sequence ID" value="XM_022386803.1"/>
</dbReference>
<evidence type="ECO:0000259" key="2">
    <source>
        <dbReference type="Pfam" id="PF00561"/>
    </source>
</evidence>
<dbReference type="InterPro" id="IPR029058">
    <property type="entry name" value="AB_hydrolase_fold"/>
</dbReference>
<keyword evidence="1" id="KW-0812">Transmembrane</keyword>
<feature type="domain" description="AB hydrolase-1" evidence="2">
    <location>
        <begin position="143"/>
        <end position="275"/>
    </location>
</feature>
<evidence type="ECO:0000313" key="6">
    <source>
        <dbReference type="RefSeq" id="XP_022242512.1"/>
    </source>
</evidence>
<dbReference type="PANTHER" id="PTHR12277:SF194">
    <property type="entry name" value="FI04476P"/>
    <property type="match status" value="1"/>
</dbReference>
<evidence type="ECO:0000256" key="1">
    <source>
        <dbReference type="SAM" id="Phobius"/>
    </source>
</evidence>
<dbReference type="InterPro" id="IPR000073">
    <property type="entry name" value="AB_hydrolase_1"/>
</dbReference>
<dbReference type="PANTHER" id="PTHR12277">
    <property type="entry name" value="ALPHA/BETA HYDROLASE DOMAIN-CONTAINING PROTEIN"/>
    <property type="match status" value="1"/>
</dbReference>
<dbReference type="Gene3D" id="3.40.50.1820">
    <property type="entry name" value="alpha/beta hydrolase"/>
    <property type="match status" value="1"/>
</dbReference>
<sequence length="368" mass="42419">MEQSMIRHRGDKNHNFKGVTYIERNYKHITSDDIKKLRTWQQILAILRGFMITFFILFVFIPTWWATCPWLRRFCVIMPGVELFSLSKNLSAPHEFGLNCTRHFFIELGNSRLGIWHIFPSSRANDCQEGHFVTSEDFKDGRPVFLYFHGAGGTRGSKHRVGLYKTLTSSSIDAHVITFDYRGFGDSSGHTTGPGMVEDAEAVYSWLRPLVNSSQLFIWGHSMGTAVAINMVSKLELVQNPVALFLDSPFANVIDLTRLHPLASIHRYMPFFYYFFTAPCQQDLDFDVEERIKDVQVPVLIFHAEDDHLVPFQLGYDLYQRSLRDRPHKVTEFIALNANLKIGHQDLFKYPPLPEIVNSFMKSASRIS</sequence>
<evidence type="ECO:0000313" key="7">
    <source>
        <dbReference type="RefSeq" id="XP_022242513.1"/>
    </source>
</evidence>
<dbReference type="RefSeq" id="XP_022242513.1">
    <property type="nucleotide sequence ID" value="XM_022386805.1"/>
</dbReference>
<proteinExistence type="predicted"/>
<name>A0ABM1SFV6_LIMPO</name>
<dbReference type="Pfam" id="PF00561">
    <property type="entry name" value="Abhydrolase_1"/>
    <property type="match status" value="1"/>
</dbReference>
<dbReference type="RefSeq" id="XP_013775294.1">
    <property type="nucleotide sequence ID" value="XM_013919840.2"/>
</dbReference>
<keyword evidence="1" id="KW-1133">Transmembrane helix</keyword>
<reference evidence="4 5" key="1">
    <citation type="submission" date="2025-05" db="UniProtKB">
        <authorList>
            <consortium name="RefSeq"/>
        </authorList>
    </citation>
    <scope>IDENTIFICATION</scope>
    <source>
        <tissue evidence="4 5">Muscle</tissue>
    </source>
</reference>
<protein>
    <submittedName>
        <fullName evidence="4 5">Monoacylglycerol lipase ABHD12-like</fullName>
    </submittedName>
</protein>